<feature type="transmembrane region" description="Helical" evidence="6">
    <location>
        <begin position="518"/>
        <end position="537"/>
    </location>
</feature>
<dbReference type="PANTHER" id="PTHR30619">
    <property type="entry name" value="DNA INTERNALIZATION/COMPETENCE PROTEIN COMEC/REC2"/>
    <property type="match status" value="1"/>
</dbReference>
<feature type="transmembrane region" description="Helical" evidence="6">
    <location>
        <begin position="12"/>
        <end position="31"/>
    </location>
</feature>
<keyword evidence="3 6" id="KW-0812">Transmembrane</keyword>
<sequence>MAATKTYWWTQAPFMRLVISLVIGIVVQWYFQVSFEALLYAGLFLTVVVLSYSFLPLTQKFRFATLNGLCFSLLVGVLGAFLTRNEDIRNESLWYGHQLDGNTVLVVSLEEPLVEKPATYKSTGLVQYIKNKRGQLQQAEGKVLLYFKKDVAQKLSYGSMVAIYKPLQDVRNSGNPGTFDYRRYCLFQGITHQVYLTAQDFTILESRNENVLQVFLIRSRLFFIDIIKKYIVGAKEAGLAEALLIGYKEDLDKILVQAYSNTGVVHVIAISGLHLGLIYLLLLGLTKPLQRFKVLKFIRFLVIVSMLWLFTLLAGAQPSVLRSAVMFSCIALGEVIARRASIYNTLALSAFLLLCVNPFWLWDVGFQLSYAAVLSIVIFFQPIYNWFHFSNKLVEWVWKMVAVTLSAQILTSPISLFHFHQFPVLFILTNLVAVPLSSAILIGELALCALAFVSPVAAVLGTALTYCIRFMNDYIEGYDGVSFTVWNGISISILQTILLFLFIACVGYWLLEQRNRALLFGLVCLVALFLLRTLSFIEAGHQRKVIVYNTPRYQAIDFIEGRNFYYAGDAVLLEDELLYNFHLKPSRVLNRVKTVKEIPQSQKGFDFNGKKIAIIDNSFFIQQGQPKSEVDVIVLSRNPQIYIKDICKGLSVKQIVIDGSVPAWKAKLWKRDCDSLHLPCYDVAEKGAFVMNLR</sequence>
<feature type="transmembrane region" description="Helical" evidence="6">
    <location>
        <begin position="64"/>
        <end position="82"/>
    </location>
</feature>
<dbReference type="PANTHER" id="PTHR30619:SF1">
    <property type="entry name" value="RECOMBINATION PROTEIN 2"/>
    <property type="match status" value="1"/>
</dbReference>
<comment type="caution">
    <text evidence="9">The sequence shown here is derived from an EMBL/GenBank/DDBJ whole genome shotgun (WGS) entry which is preliminary data.</text>
</comment>
<feature type="transmembrane region" description="Helical" evidence="6">
    <location>
        <begin position="449"/>
        <end position="471"/>
    </location>
</feature>
<dbReference type="RefSeq" id="WP_279299500.1">
    <property type="nucleotide sequence ID" value="NZ_JAOTIF010000027.1"/>
</dbReference>
<dbReference type="InterPro" id="IPR025405">
    <property type="entry name" value="DUF4131"/>
</dbReference>
<keyword evidence="4 6" id="KW-1133">Transmembrane helix</keyword>
<protein>
    <submittedName>
        <fullName evidence="9">ComEC family competence protein</fullName>
    </submittedName>
</protein>
<organism evidence="9 10">
    <name type="scientific">Paraflavisolibacter caeni</name>
    <dbReference type="NCBI Taxonomy" id="2982496"/>
    <lineage>
        <taxon>Bacteria</taxon>
        <taxon>Pseudomonadati</taxon>
        <taxon>Bacteroidota</taxon>
        <taxon>Chitinophagia</taxon>
        <taxon>Chitinophagales</taxon>
        <taxon>Chitinophagaceae</taxon>
        <taxon>Paraflavisolibacter</taxon>
    </lineage>
</organism>
<accession>A0A9X2Y204</accession>
<keyword evidence="2" id="KW-1003">Cell membrane</keyword>
<feature type="transmembrane region" description="Helical" evidence="6">
    <location>
        <begin position="297"/>
        <end position="314"/>
    </location>
</feature>
<feature type="domain" description="DUF4131" evidence="8">
    <location>
        <begin position="39"/>
        <end position="199"/>
    </location>
</feature>
<dbReference type="NCBIfam" id="TIGR00360">
    <property type="entry name" value="ComEC_N-term"/>
    <property type="match status" value="1"/>
</dbReference>
<evidence type="ECO:0000256" key="6">
    <source>
        <dbReference type="SAM" id="Phobius"/>
    </source>
</evidence>
<evidence type="ECO:0000259" key="7">
    <source>
        <dbReference type="Pfam" id="PF03772"/>
    </source>
</evidence>
<evidence type="ECO:0000256" key="5">
    <source>
        <dbReference type="ARBA" id="ARBA00023136"/>
    </source>
</evidence>
<reference evidence="9" key="1">
    <citation type="submission" date="2022-09" db="EMBL/GenBank/DDBJ databases">
        <authorList>
            <person name="Yuan C."/>
            <person name="Ke Z."/>
        </authorList>
    </citation>
    <scope>NUCLEOTIDE SEQUENCE</scope>
    <source>
        <strain evidence="9">LB-8</strain>
    </source>
</reference>
<dbReference type="AlphaFoldDB" id="A0A9X2Y204"/>
<dbReference type="Proteomes" id="UP001155483">
    <property type="component" value="Unassembled WGS sequence"/>
</dbReference>
<keyword evidence="5 6" id="KW-0472">Membrane</keyword>
<feature type="transmembrane region" description="Helical" evidence="6">
    <location>
        <begin position="37"/>
        <end position="57"/>
    </location>
</feature>
<keyword evidence="10" id="KW-1185">Reference proteome</keyword>
<dbReference type="GO" id="GO:0005886">
    <property type="term" value="C:plasma membrane"/>
    <property type="evidence" value="ECO:0007669"/>
    <property type="project" value="UniProtKB-SubCell"/>
</dbReference>
<feature type="domain" description="ComEC/Rec2-related protein" evidence="7">
    <location>
        <begin position="243"/>
        <end position="510"/>
    </location>
</feature>
<feature type="transmembrane region" description="Helical" evidence="6">
    <location>
        <begin position="263"/>
        <end position="285"/>
    </location>
</feature>
<dbReference type="EMBL" id="JAOTIF010000027">
    <property type="protein sequence ID" value="MCU7552063.1"/>
    <property type="molecule type" value="Genomic_DNA"/>
</dbReference>
<feature type="transmembrane region" description="Helical" evidence="6">
    <location>
        <begin position="422"/>
        <end position="442"/>
    </location>
</feature>
<feature type="transmembrane region" description="Helical" evidence="6">
    <location>
        <begin position="491"/>
        <end position="511"/>
    </location>
</feature>
<dbReference type="InterPro" id="IPR052159">
    <property type="entry name" value="Competence_DNA_uptake"/>
</dbReference>
<gene>
    <name evidence="9" type="ORF">OCK74_23280</name>
</gene>
<evidence type="ECO:0000256" key="2">
    <source>
        <dbReference type="ARBA" id="ARBA00022475"/>
    </source>
</evidence>
<evidence type="ECO:0000259" key="8">
    <source>
        <dbReference type="Pfam" id="PF13567"/>
    </source>
</evidence>
<evidence type="ECO:0000313" key="10">
    <source>
        <dbReference type="Proteomes" id="UP001155483"/>
    </source>
</evidence>
<dbReference type="Pfam" id="PF03772">
    <property type="entry name" value="Competence"/>
    <property type="match status" value="1"/>
</dbReference>
<reference evidence="9" key="2">
    <citation type="submission" date="2023-04" db="EMBL/GenBank/DDBJ databases">
        <title>Paracnuella aquatica gen. nov., sp. nov., a member of the family Chitinophagaceae isolated from a hot spring.</title>
        <authorList>
            <person name="Wang C."/>
        </authorList>
    </citation>
    <scope>NUCLEOTIDE SEQUENCE</scope>
    <source>
        <strain evidence="9">LB-8</strain>
    </source>
</reference>
<evidence type="ECO:0000256" key="1">
    <source>
        <dbReference type="ARBA" id="ARBA00004651"/>
    </source>
</evidence>
<proteinExistence type="predicted"/>
<comment type="subcellular location">
    <subcellularLocation>
        <location evidence="1">Cell membrane</location>
        <topology evidence="1">Multi-pass membrane protein</topology>
    </subcellularLocation>
</comment>
<evidence type="ECO:0000313" key="9">
    <source>
        <dbReference type="EMBL" id="MCU7552063.1"/>
    </source>
</evidence>
<name>A0A9X2Y204_9BACT</name>
<feature type="transmembrane region" description="Helical" evidence="6">
    <location>
        <begin position="368"/>
        <end position="387"/>
    </location>
</feature>
<dbReference type="Pfam" id="PF13567">
    <property type="entry name" value="DUF4131"/>
    <property type="match status" value="1"/>
</dbReference>
<dbReference type="InterPro" id="IPR004477">
    <property type="entry name" value="ComEC_N"/>
</dbReference>
<evidence type="ECO:0000256" key="4">
    <source>
        <dbReference type="ARBA" id="ARBA00022989"/>
    </source>
</evidence>
<evidence type="ECO:0000256" key="3">
    <source>
        <dbReference type="ARBA" id="ARBA00022692"/>
    </source>
</evidence>
<feature type="transmembrane region" description="Helical" evidence="6">
    <location>
        <begin position="342"/>
        <end position="362"/>
    </location>
</feature>